<dbReference type="InterPro" id="IPR013940">
    <property type="entry name" value="Spo22/ZIP4/TEX11"/>
</dbReference>
<proteinExistence type="predicted"/>
<dbReference type="PANTHER" id="PTHR38487">
    <property type="entry name" value="TESTIS EXPRESSED 11"/>
    <property type="match status" value="1"/>
</dbReference>
<sequence length="383" mass="43444">MGLKTTRAWIDVNEFQYADKILSNLQEIIQRLQRSLIEMKNSTEAPEDVEKQMNETTKDFFYILCLKAEVKCAQGQNIDAMGAVKKAAEIISSFPNEATNLSMLCYNFGVDCYQSKDYTTGVSWLRESCSINKDIVDPNPKTEARTLRLLANCYLEARCENWKENALNAVSLANQKEKYEKAAVWYNYSLSLYPSMSVSEPNLGKLQRNLANCYFNLAEYTKASAAIEVAERCDKKDAHTQYIIFKISLEQGNVEKAMTSLRLLVEYVETGLDSAGIDIICLVAQTAIERNCTELASVALECLISHSNNDRQVLRALQALLRLLLHQMEGGNHNSNDDKKRLLIYIRTAFNKILSAKDQGKMATAEVEEEATWFMKIGNRFKH</sequence>
<evidence type="ECO:0000256" key="2">
    <source>
        <dbReference type="ARBA" id="ARBA00031845"/>
    </source>
</evidence>
<dbReference type="Gene3D" id="1.25.40.10">
    <property type="entry name" value="Tetratricopeptide repeat domain"/>
    <property type="match status" value="2"/>
</dbReference>
<name>A0AAV4G5D9_9GAST</name>
<dbReference type="Pfam" id="PF08631">
    <property type="entry name" value="SPO22"/>
    <property type="match status" value="1"/>
</dbReference>
<accession>A0AAV4G5D9</accession>
<dbReference type="AlphaFoldDB" id="A0AAV4G5D9"/>
<dbReference type="SUPFAM" id="SSF48452">
    <property type="entry name" value="TPR-like"/>
    <property type="match status" value="1"/>
</dbReference>
<keyword evidence="1" id="KW-0469">Meiosis</keyword>
<protein>
    <recommendedName>
        <fullName evidence="2">Protein ZIP4 homolog</fullName>
    </recommendedName>
</protein>
<evidence type="ECO:0000313" key="4">
    <source>
        <dbReference type="Proteomes" id="UP000762676"/>
    </source>
</evidence>
<evidence type="ECO:0000313" key="3">
    <source>
        <dbReference type="EMBL" id="GFR80310.1"/>
    </source>
</evidence>
<keyword evidence="4" id="KW-1185">Reference proteome</keyword>
<reference evidence="3 4" key="1">
    <citation type="journal article" date="2021" name="Elife">
        <title>Chloroplast acquisition without the gene transfer in kleptoplastic sea slugs, Plakobranchus ocellatus.</title>
        <authorList>
            <person name="Maeda T."/>
            <person name="Takahashi S."/>
            <person name="Yoshida T."/>
            <person name="Shimamura S."/>
            <person name="Takaki Y."/>
            <person name="Nagai Y."/>
            <person name="Toyoda A."/>
            <person name="Suzuki Y."/>
            <person name="Arimoto A."/>
            <person name="Ishii H."/>
            <person name="Satoh N."/>
            <person name="Nishiyama T."/>
            <person name="Hasebe M."/>
            <person name="Maruyama T."/>
            <person name="Minagawa J."/>
            <person name="Obokata J."/>
            <person name="Shigenobu S."/>
        </authorList>
    </citation>
    <scope>NUCLEOTIDE SEQUENCE [LARGE SCALE GENOMIC DNA]</scope>
</reference>
<gene>
    <name evidence="3" type="ORF">ElyMa_002311000</name>
</gene>
<dbReference type="EMBL" id="BMAT01004782">
    <property type="protein sequence ID" value="GFR80310.1"/>
    <property type="molecule type" value="Genomic_DNA"/>
</dbReference>
<dbReference type="Proteomes" id="UP000762676">
    <property type="component" value="Unassembled WGS sequence"/>
</dbReference>
<dbReference type="GO" id="GO:0051321">
    <property type="term" value="P:meiotic cell cycle"/>
    <property type="evidence" value="ECO:0007669"/>
    <property type="project" value="UniProtKB-KW"/>
</dbReference>
<dbReference type="PANTHER" id="PTHR38487:SF1">
    <property type="entry name" value="PROTEIN ZIP4 HOMOLOG"/>
    <property type="match status" value="1"/>
</dbReference>
<organism evidence="3 4">
    <name type="scientific">Elysia marginata</name>
    <dbReference type="NCBI Taxonomy" id="1093978"/>
    <lineage>
        <taxon>Eukaryota</taxon>
        <taxon>Metazoa</taxon>
        <taxon>Spiralia</taxon>
        <taxon>Lophotrochozoa</taxon>
        <taxon>Mollusca</taxon>
        <taxon>Gastropoda</taxon>
        <taxon>Heterobranchia</taxon>
        <taxon>Euthyneura</taxon>
        <taxon>Panpulmonata</taxon>
        <taxon>Sacoglossa</taxon>
        <taxon>Placobranchoidea</taxon>
        <taxon>Plakobranchidae</taxon>
        <taxon>Elysia</taxon>
    </lineage>
</organism>
<dbReference type="InterPro" id="IPR011990">
    <property type="entry name" value="TPR-like_helical_dom_sf"/>
</dbReference>
<evidence type="ECO:0000256" key="1">
    <source>
        <dbReference type="ARBA" id="ARBA00023254"/>
    </source>
</evidence>
<comment type="caution">
    <text evidence="3">The sequence shown here is derived from an EMBL/GenBank/DDBJ whole genome shotgun (WGS) entry which is preliminary data.</text>
</comment>